<feature type="transmembrane region" description="Helical" evidence="17">
    <location>
        <begin position="190"/>
        <end position="211"/>
    </location>
</feature>
<dbReference type="Gene3D" id="1.10.10.10">
    <property type="entry name" value="Winged helix-like DNA-binding domain superfamily/Winged helix DNA-binding domain"/>
    <property type="match status" value="1"/>
</dbReference>
<comment type="function">
    <text evidence="14">Essential cell division protein that coordinates cell division and chromosome segregation. The N-terminus is involved in assembly of the cell-division machinery. The C-terminus functions as a DNA motor that moves dsDNA in an ATP-dependent manner towards the dif recombination site, which is located within the replication terminus region. Translocation stops specifically at Xer-dif sites, where FtsK interacts with the Xer recombinase, allowing activation of chromosome unlinking by recombination. FtsK orienting polar sequences (KOPS) guide the direction of DNA translocation. FtsK can remove proteins from DNA as it translocates, but translocation stops specifically at XerCD-dif site, thereby preventing removal of XerC and XerD from dif.</text>
</comment>
<evidence type="ECO:0000256" key="3">
    <source>
        <dbReference type="ARBA" id="ARBA00006474"/>
    </source>
</evidence>
<keyword evidence="6 17" id="KW-0812">Transmembrane</keyword>
<accession>A0A376BS40</accession>
<evidence type="ECO:0000256" key="6">
    <source>
        <dbReference type="ARBA" id="ARBA00022692"/>
    </source>
</evidence>
<evidence type="ECO:0000256" key="8">
    <source>
        <dbReference type="ARBA" id="ARBA00022829"/>
    </source>
</evidence>
<dbReference type="CDD" id="cd01127">
    <property type="entry name" value="TrwB_TraG_TraD_VirD4"/>
    <property type="match status" value="1"/>
</dbReference>
<keyword evidence="7 15" id="KW-0547">Nucleotide-binding</keyword>
<dbReference type="GO" id="GO:0005886">
    <property type="term" value="C:plasma membrane"/>
    <property type="evidence" value="ECO:0007669"/>
    <property type="project" value="UniProtKB-SubCell"/>
</dbReference>
<keyword evidence="8" id="KW-0159">Chromosome partition</keyword>
<keyword evidence="12 17" id="KW-0472">Membrane</keyword>
<keyword evidence="11" id="KW-0238">DNA-binding</keyword>
<keyword evidence="13" id="KW-0131">Cell cycle</keyword>
<evidence type="ECO:0000313" key="20">
    <source>
        <dbReference type="Proteomes" id="UP000254209"/>
    </source>
</evidence>
<dbReference type="OrthoDB" id="9807790at2"/>
<feature type="domain" description="FtsK" evidence="18">
    <location>
        <begin position="511"/>
        <end position="720"/>
    </location>
</feature>
<dbReference type="InterPro" id="IPR027417">
    <property type="entry name" value="P-loop_NTPase"/>
</dbReference>
<evidence type="ECO:0000256" key="12">
    <source>
        <dbReference type="ARBA" id="ARBA00023136"/>
    </source>
</evidence>
<dbReference type="STRING" id="1120980.GCA_000745955_01282"/>
<dbReference type="Pfam" id="PF17854">
    <property type="entry name" value="FtsK_alpha"/>
    <property type="match status" value="1"/>
</dbReference>
<evidence type="ECO:0000259" key="18">
    <source>
        <dbReference type="PROSITE" id="PS50901"/>
    </source>
</evidence>
<feature type="transmembrane region" description="Helical" evidence="17">
    <location>
        <begin position="59"/>
        <end position="78"/>
    </location>
</feature>
<dbReference type="PANTHER" id="PTHR22683">
    <property type="entry name" value="SPORULATION PROTEIN RELATED"/>
    <property type="match status" value="1"/>
</dbReference>
<evidence type="ECO:0000256" key="1">
    <source>
        <dbReference type="ARBA" id="ARBA00004533"/>
    </source>
</evidence>
<dbReference type="Gene3D" id="3.40.50.300">
    <property type="entry name" value="P-loop containing nucleotide triphosphate hydrolases"/>
    <property type="match status" value="1"/>
</dbReference>
<comment type="similarity">
    <text evidence="3">Belongs to the FtsK/SpoIIIE/SftA family.</text>
</comment>
<keyword evidence="9 15" id="KW-0067">ATP-binding</keyword>
<dbReference type="SUPFAM" id="SSF52540">
    <property type="entry name" value="P-loop containing nucleoside triphosphate hydrolases"/>
    <property type="match status" value="1"/>
</dbReference>
<feature type="transmembrane region" description="Helical" evidence="17">
    <location>
        <begin position="111"/>
        <end position="133"/>
    </location>
</feature>
<reference evidence="19 20" key="1">
    <citation type="submission" date="2018-06" db="EMBL/GenBank/DDBJ databases">
        <authorList>
            <consortium name="Pathogen Informatics"/>
            <person name="Doyle S."/>
        </authorList>
    </citation>
    <scope>NUCLEOTIDE SEQUENCE [LARGE SCALE GENOMIC DNA]</scope>
    <source>
        <strain evidence="19 20">NCTC10283</strain>
    </source>
</reference>
<feature type="compositionally biased region" description="Basic and acidic residues" evidence="16">
    <location>
        <begin position="292"/>
        <end position="306"/>
    </location>
</feature>
<dbReference type="InterPro" id="IPR036388">
    <property type="entry name" value="WH-like_DNA-bd_sf"/>
</dbReference>
<dbReference type="Gene3D" id="3.30.980.40">
    <property type="match status" value="1"/>
</dbReference>
<dbReference type="SUPFAM" id="SSF46785">
    <property type="entry name" value="Winged helix' DNA-binding domain"/>
    <property type="match status" value="1"/>
</dbReference>
<keyword evidence="10 17" id="KW-1133">Transmembrane helix</keyword>
<dbReference type="InterPro" id="IPR018541">
    <property type="entry name" value="Ftsk_gamma"/>
</dbReference>
<feature type="compositionally biased region" description="Basic and acidic residues" evidence="16">
    <location>
        <begin position="269"/>
        <end position="285"/>
    </location>
</feature>
<evidence type="ECO:0000256" key="7">
    <source>
        <dbReference type="ARBA" id="ARBA00022741"/>
    </source>
</evidence>
<dbReference type="RefSeq" id="WP_034292788.1">
    <property type="nucleotide sequence ID" value="NZ_CP091519.2"/>
</dbReference>
<keyword evidence="4" id="KW-1003">Cell membrane</keyword>
<dbReference type="Pfam" id="PF13491">
    <property type="entry name" value="FtsK_4TM"/>
    <property type="match status" value="1"/>
</dbReference>
<evidence type="ECO:0000256" key="17">
    <source>
        <dbReference type="SAM" id="Phobius"/>
    </source>
</evidence>
<dbReference type="InterPro" id="IPR025199">
    <property type="entry name" value="FtsK_4TM"/>
</dbReference>
<sequence length="866" mass="95083">MSEPKKKTPAARPKLQTPTPKKRQPVKRKAEHSDAIRSVATPAPAPSPAKKQNAMLHGAIWVLVLGVTGYIALALATFDNRDPSLFFLRNIPNTGVVYNKAGLAGAYLADLAYASLGLSAWWLVAGGLVWLFRHMRSQDEAHSKVLFGIGLAIILFFMPVVERLLWEDDLSFMLQDDAGGWVGKNTTDVFLMYLGRGGSLFVLGVVLVAGFKLMVQFSYRELGGELWKKIKEIRDYILERHSDNSEGDTIAPKAAEIKQPWLKRVSGSLKREKNTENVDKTDKPVAKSTEQSSDKPVEKKEQKEPKPTGSLKKLVGKATEKITPKKKAKPTKSNAVATSDVAVDGLVGQGEQPSSGVASSVLERELAKLAQAQEYVLPSVNLLTENQDEQEVITQEMLMPMSELIVEKLAEFGIKVEIVNAFRGPVITRFEIRPSKGIKGSQITNLAKDLARSMAVESVRVVETIQGKDTMGIELPNEVRRNVLLRDIVGHKIFHESESKLTVSLGANIVGGATIADLAKMPHVLVGGMTGSGKSVGVNAMIMSLLFKAKPDEVRLIMIDPKMLELSVYEGIPHLLCPVITDMREAGNALNWCVAEMEKRYRLLSHVGVRNLASYNAKVQAAIDSGEPISNPFSLNRDEPEPLQVLPQIVIVIDELADLMMTEKKAVEVQITRIAQKSRAAGMHMIIATQRPSVDVITGLIKANVPTRMAFTVHSKIDSRTILDEMGAEDLLKNGDLLFMSPGNATPTRLQSPFVSDEEVHDVVAFIKAQGEPNYVEGLLTGEAVLENQQFLPPDMLGKVPSDKDELFDSAVDFVLESRKTSISSLQRALRIGYNRAANIMQQMEDEGIVSSVESNGTRRILRAKE</sequence>
<evidence type="ECO:0000256" key="13">
    <source>
        <dbReference type="ARBA" id="ARBA00023306"/>
    </source>
</evidence>
<evidence type="ECO:0000256" key="2">
    <source>
        <dbReference type="ARBA" id="ARBA00004651"/>
    </source>
</evidence>
<evidence type="ECO:0000313" key="19">
    <source>
        <dbReference type="EMBL" id="SSY79671.1"/>
    </source>
</evidence>
<dbReference type="PANTHER" id="PTHR22683:SF41">
    <property type="entry name" value="DNA TRANSLOCASE FTSK"/>
    <property type="match status" value="1"/>
</dbReference>
<dbReference type="EMBL" id="UFSO01000003">
    <property type="protein sequence ID" value="SSY79671.1"/>
    <property type="molecule type" value="Genomic_DNA"/>
</dbReference>
<dbReference type="InterPro" id="IPR036390">
    <property type="entry name" value="WH_DNA-bd_sf"/>
</dbReference>
<dbReference type="SMART" id="SM00843">
    <property type="entry name" value="Ftsk_gamma"/>
    <property type="match status" value="1"/>
</dbReference>
<feature type="binding site" evidence="15">
    <location>
        <begin position="528"/>
        <end position="535"/>
    </location>
    <ligand>
        <name>ATP</name>
        <dbReference type="ChEBI" id="CHEBI:30616"/>
    </ligand>
</feature>
<keyword evidence="20" id="KW-1185">Reference proteome</keyword>
<dbReference type="Pfam" id="PF01580">
    <property type="entry name" value="FtsK_SpoIIIE"/>
    <property type="match status" value="1"/>
</dbReference>
<comment type="subcellular location">
    <subcellularLocation>
        <location evidence="1">Cell inner membrane</location>
    </subcellularLocation>
    <subcellularLocation>
        <location evidence="2">Cell membrane</location>
        <topology evidence="2">Multi-pass membrane protein</topology>
    </subcellularLocation>
</comment>
<name>A0A376BS40_9NEIS</name>
<keyword evidence="5" id="KW-0132">Cell division</keyword>
<dbReference type="GO" id="GO:0003677">
    <property type="term" value="F:DNA binding"/>
    <property type="evidence" value="ECO:0007669"/>
    <property type="project" value="UniProtKB-KW"/>
</dbReference>
<protein>
    <submittedName>
        <fullName evidence="19">DNA translocase FtsK</fullName>
    </submittedName>
</protein>
<evidence type="ECO:0000256" key="14">
    <source>
        <dbReference type="ARBA" id="ARBA00024784"/>
    </source>
</evidence>
<dbReference type="GO" id="GO:0051301">
    <property type="term" value="P:cell division"/>
    <property type="evidence" value="ECO:0007669"/>
    <property type="project" value="UniProtKB-KW"/>
</dbReference>
<dbReference type="AlphaFoldDB" id="A0A376BS40"/>
<dbReference type="GO" id="GO:0007059">
    <property type="term" value="P:chromosome segregation"/>
    <property type="evidence" value="ECO:0007669"/>
    <property type="project" value="UniProtKB-KW"/>
</dbReference>
<feature type="region of interest" description="Disordered" evidence="16">
    <location>
        <begin position="1"/>
        <end position="48"/>
    </location>
</feature>
<evidence type="ECO:0000256" key="11">
    <source>
        <dbReference type="ARBA" id="ARBA00023125"/>
    </source>
</evidence>
<dbReference type="InterPro" id="IPR041027">
    <property type="entry name" value="FtsK_alpha"/>
</dbReference>
<feature type="region of interest" description="Disordered" evidence="16">
    <location>
        <begin position="266"/>
        <end position="336"/>
    </location>
</feature>
<dbReference type="GO" id="GO:0005524">
    <property type="term" value="F:ATP binding"/>
    <property type="evidence" value="ECO:0007669"/>
    <property type="project" value="UniProtKB-UniRule"/>
</dbReference>
<evidence type="ECO:0000256" key="4">
    <source>
        <dbReference type="ARBA" id="ARBA00022475"/>
    </source>
</evidence>
<feature type="transmembrane region" description="Helical" evidence="17">
    <location>
        <begin position="145"/>
        <end position="166"/>
    </location>
</feature>
<evidence type="ECO:0000256" key="16">
    <source>
        <dbReference type="SAM" id="MobiDB-lite"/>
    </source>
</evidence>
<gene>
    <name evidence="19" type="primary">ftsK_1</name>
    <name evidence="19" type="ORF">NCTC10283_01432</name>
</gene>
<evidence type="ECO:0000256" key="10">
    <source>
        <dbReference type="ARBA" id="ARBA00022989"/>
    </source>
</evidence>
<evidence type="ECO:0000256" key="5">
    <source>
        <dbReference type="ARBA" id="ARBA00022618"/>
    </source>
</evidence>
<proteinExistence type="inferred from homology"/>
<feature type="compositionally biased region" description="Basic residues" evidence="16">
    <location>
        <begin position="20"/>
        <end position="30"/>
    </location>
</feature>
<dbReference type="InterPro" id="IPR050206">
    <property type="entry name" value="FtsK/SpoIIIE/SftA"/>
</dbReference>
<dbReference type="InterPro" id="IPR002543">
    <property type="entry name" value="FtsK_dom"/>
</dbReference>
<organism evidence="19 20">
    <name type="scientific">Alysiella crassa</name>
    <dbReference type="NCBI Taxonomy" id="153491"/>
    <lineage>
        <taxon>Bacteria</taxon>
        <taxon>Pseudomonadati</taxon>
        <taxon>Pseudomonadota</taxon>
        <taxon>Betaproteobacteria</taxon>
        <taxon>Neisseriales</taxon>
        <taxon>Neisseriaceae</taxon>
        <taxon>Alysiella</taxon>
    </lineage>
</organism>
<evidence type="ECO:0000256" key="9">
    <source>
        <dbReference type="ARBA" id="ARBA00022840"/>
    </source>
</evidence>
<dbReference type="Pfam" id="PF09397">
    <property type="entry name" value="FtsK_gamma"/>
    <property type="match status" value="1"/>
</dbReference>
<dbReference type="PROSITE" id="PS50901">
    <property type="entry name" value="FTSK"/>
    <property type="match status" value="1"/>
</dbReference>
<evidence type="ECO:0000256" key="15">
    <source>
        <dbReference type="PROSITE-ProRule" id="PRU00289"/>
    </source>
</evidence>
<dbReference type="Proteomes" id="UP000254209">
    <property type="component" value="Unassembled WGS sequence"/>
</dbReference>